<feature type="compositionally biased region" description="Low complexity" evidence="1">
    <location>
        <begin position="259"/>
        <end position="276"/>
    </location>
</feature>
<reference evidence="3 4" key="1">
    <citation type="journal article" date="2013" name="Genome Announc.">
        <title>Genome of the haloarchaeon Natronomonas moolapensis, a neutrophilic member of a previously haloalkaliphilic genus.</title>
        <authorList>
            <person name="Dyall-Smith M.L."/>
            <person name="Pfeiffer F."/>
            <person name="Oberwinkler T."/>
            <person name="Klee K."/>
            <person name="Rampp M."/>
            <person name="Palm P."/>
            <person name="Gross K."/>
            <person name="Schuster S.C."/>
            <person name="Oesterhelt D."/>
        </authorList>
    </citation>
    <scope>NUCLEOTIDE SEQUENCE [LARGE SCALE GENOMIC DNA]</scope>
    <source>
        <strain evidence="4">DSM 18674 / JCM 14361 / 8.8.11</strain>
    </source>
</reference>
<dbReference type="InterPro" id="IPR055949">
    <property type="entry name" value="DUF7527"/>
</dbReference>
<feature type="compositionally biased region" description="Acidic residues" evidence="1">
    <location>
        <begin position="289"/>
        <end position="325"/>
    </location>
</feature>
<dbReference type="AlphaFoldDB" id="M1Y0B3"/>
<evidence type="ECO:0000313" key="3">
    <source>
        <dbReference type="EMBL" id="CCQ35881.1"/>
    </source>
</evidence>
<evidence type="ECO:0000259" key="2">
    <source>
        <dbReference type="Pfam" id="PF24371"/>
    </source>
</evidence>
<dbReference type="RefSeq" id="WP_015408717.1">
    <property type="nucleotide sequence ID" value="NC_020388.1"/>
</dbReference>
<dbReference type="STRING" id="268739.Nmlp_1686"/>
<dbReference type="eggNOG" id="arCOG06472">
    <property type="taxonomic scope" value="Archaea"/>
</dbReference>
<feature type="region of interest" description="Disordered" evidence="1">
    <location>
        <begin position="180"/>
        <end position="420"/>
    </location>
</feature>
<feature type="domain" description="DUF7527" evidence="2">
    <location>
        <begin position="476"/>
        <end position="710"/>
    </location>
</feature>
<gene>
    <name evidence="3" type="ordered locus">Nmlp_1686</name>
</gene>
<feature type="compositionally biased region" description="Low complexity" evidence="1">
    <location>
        <begin position="390"/>
        <end position="404"/>
    </location>
</feature>
<keyword evidence="4" id="KW-1185">Reference proteome</keyword>
<organism evidence="3 4">
    <name type="scientific">Natronomonas moolapensis (strain DSM 18674 / CECT 7526 / JCM 14361 / 8.8.11)</name>
    <dbReference type="NCBI Taxonomy" id="268739"/>
    <lineage>
        <taxon>Archaea</taxon>
        <taxon>Methanobacteriati</taxon>
        <taxon>Methanobacteriota</taxon>
        <taxon>Stenosarchaea group</taxon>
        <taxon>Halobacteria</taxon>
        <taxon>Halobacteriales</taxon>
        <taxon>Natronomonadaceae</taxon>
        <taxon>Natronomonas</taxon>
    </lineage>
</organism>
<name>M1Y0B3_NATM8</name>
<feature type="compositionally biased region" description="Basic and acidic residues" evidence="1">
    <location>
        <begin position="278"/>
        <end position="288"/>
    </location>
</feature>
<dbReference type="KEGG" id="nmo:Nmlp_1686"/>
<protein>
    <recommendedName>
        <fullName evidence="2">DUF7527 domain-containing protein</fullName>
    </recommendedName>
</protein>
<feature type="compositionally biased region" description="Pro residues" evidence="1">
    <location>
        <begin position="185"/>
        <end position="198"/>
    </location>
</feature>
<accession>M1Y0B3</accession>
<feature type="compositionally biased region" description="Low complexity" evidence="1">
    <location>
        <begin position="233"/>
        <end position="250"/>
    </location>
</feature>
<dbReference type="HOGENOM" id="CLU_021291_0_0_2"/>
<evidence type="ECO:0000256" key="1">
    <source>
        <dbReference type="SAM" id="MobiDB-lite"/>
    </source>
</evidence>
<dbReference type="EMBL" id="HF582854">
    <property type="protein sequence ID" value="CCQ35881.1"/>
    <property type="molecule type" value="Genomic_DNA"/>
</dbReference>
<dbReference type="Proteomes" id="UP000011867">
    <property type="component" value="Chromosome"/>
</dbReference>
<sequence>MDAHSVVDDWDTAPFDGGFGGIGALKSRGFDGAIEADGTWLFLRDGEALTAVADLDVNPRPGDVDAFEGATGRQHEAPTAGVATVAAMLALGGDVRGTYFTDDTPLSAVDETLSGGGFTGYVELSENVLSGDYYYVYVDGAVEHVAFVGSEQLLVGEEAESRAEGEVGIYDVVAVELSRPDVPEPESPPEPGPEPEPAPTADAGLDADANIETDAGQTVSSDSGPDSDPPPDAESASASRAGSGPSRYGGTADSDPDNGSGADAAGKADSDTAGGTETKLEVDTSWLERDDEPDADTGEDAIVEADGTESEPSVEADGTESEPGAEGDIPGGAGVETARDEPATDEGASGDGERPDDEETGLNGATGDDARRDDRDGTSVAAIADDETESTASDATAGGATTDAPPDPSERATLDREDDDARIERYEIRIEELEADLAAADARIEELEAECESLRADRDDLRRRVKTADASTAESLSPEAALAETRLFVRQRSRGEGTLSDAHDGADREAVVSNLHIEYHTTFDDEAVSVEGEPFETWLRASDAYAFVEWLTTELLFEIRSANHLEAVRPLYDALPDVDRIGFEETIAVGDGTEGREIGFDLVARDKSGHPLVVGAFDRGRDPTYADAVEPFVADAADVCAAHETLAGAVAITSSYFESDAMSVVGEATSSSLLSRSRYRSYVKLSRTNGYHLCLVEARDGSFNLTVPEL</sequence>
<dbReference type="GeneID" id="14650840"/>
<evidence type="ECO:0000313" key="4">
    <source>
        <dbReference type="Proteomes" id="UP000011867"/>
    </source>
</evidence>
<dbReference type="OrthoDB" id="157503at2157"/>
<proteinExistence type="predicted"/>
<feature type="compositionally biased region" description="Basic and acidic residues" evidence="1">
    <location>
        <begin position="368"/>
        <end position="377"/>
    </location>
</feature>
<dbReference type="Pfam" id="PF24371">
    <property type="entry name" value="DUF7527"/>
    <property type="match status" value="1"/>
</dbReference>